<accession>A0A1W0WZC5</accession>
<comment type="caution">
    <text evidence="2">The sequence shown here is derived from an EMBL/GenBank/DDBJ whole genome shotgun (WGS) entry which is preliminary data.</text>
</comment>
<proteinExistence type="predicted"/>
<dbReference type="EMBL" id="MTYJ01000029">
    <property type="protein sequence ID" value="OQV20561.1"/>
    <property type="molecule type" value="Genomic_DNA"/>
</dbReference>
<dbReference type="Proteomes" id="UP000192578">
    <property type="component" value="Unassembled WGS sequence"/>
</dbReference>
<dbReference type="AlphaFoldDB" id="A0A1W0WZC5"/>
<gene>
    <name evidence="2" type="ORF">BV898_05383</name>
</gene>
<keyword evidence="1" id="KW-0732">Signal</keyword>
<evidence type="ECO:0000313" key="2">
    <source>
        <dbReference type="EMBL" id="OQV20561.1"/>
    </source>
</evidence>
<name>A0A1W0WZC5_HYPEX</name>
<keyword evidence="3" id="KW-1185">Reference proteome</keyword>
<evidence type="ECO:0000256" key="1">
    <source>
        <dbReference type="SAM" id="SignalP"/>
    </source>
</evidence>
<sequence>MRLSLTAVLLIALLTLLPSSQVSCSNYNVDVDVTGALLSCGIRSKSQLKKMSSEDKRNTLIVAINKFIHTPIPPCRATKIRTSRKSYASLGSAVKR</sequence>
<reference evidence="3" key="1">
    <citation type="submission" date="2017-01" db="EMBL/GenBank/DDBJ databases">
        <title>Comparative genomics of anhydrobiosis in the tardigrade Hypsibius dujardini.</title>
        <authorList>
            <person name="Yoshida Y."/>
            <person name="Koutsovoulos G."/>
            <person name="Laetsch D."/>
            <person name="Stevens L."/>
            <person name="Kumar S."/>
            <person name="Horikawa D."/>
            <person name="Ishino K."/>
            <person name="Komine S."/>
            <person name="Tomita M."/>
            <person name="Blaxter M."/>
            <person name="Arakawa K."/>
        </authorList>
    </citation>
    <scope>NUCLEOTIDE SEQUENCE [LARGE SCALE GENOMIC DNA]</scope>
    <source>
        <strain evidence="3">Z151</strain>
    </source>
</reference>
<protein>
    <submittedName>
        <fullName evidence="2">Uncharacterized protein</fullName>
    </submittedName>
</protein>
<feature type="signal peptide" evidence="1">
    <location>
        <begin position="1"/>
        <end position="24"/>
    </location>
</feature>
<feature type="chain" id="PRO_5011986292" evidence="1">
    <location>
        <begin position="25"/>
        <end position="96"/>
    </location>
</feature>
<organism evidence="2 3">
    <name type="scientific">Hypsibius exemplaris</name>
    <name type="common">Freshwater tardigrade</name>
    <dbReference type="NCBI Taxonomy" id="2072580"/>
    <lineage>
        <taxon>Eukaryota</taxon>
        <taxon>Metazoa</taxon>
        <taxon>Ecdysozoa</taxon>
        <taxon>Tardigrada</taxon>
        <taxon>Eutardigrada</taxon>
        <taxon>Parachela</taxon>
        <taxon>Hypsibioidea</taxon>
        <taxon>Hypsibiidae</taxon>
        <taxon>Hypsibius</taxon>
    </lineage>
</organism>
<evidence type="ECO:0000313" key="3">
    <source>
        <dbReference type="Proteomes" id="UP000192578"/>
    </source>
</evidence>